<sequence length="287" mass="32451">MNRFLSFADSRMSAALERLGRQAEALDFFDEITLFTEHDLSAEFTSRMGRYLTPSCRGFGYWSWKPWVIHHVLQEMEEGDRILYLDAGCHINANGTERFREYVNMLDRDSRGMLVFTNGQPEYKWTKGDIFRHFGVSQEDGHITHTQQIAGGHVFLKKNPLTESLIRDWLHVFYDHLHLADNTPSASPNLPGFVENRYDQSIFSILCKLRGITTLDGSETLCGKLGTALLVSIPGQTGHGNPTGREKGMAGKMQAAPSFFQKKRIRNPVKLPHSEQPGCTTFPNGAI</sequence>
<proteinExistence type="predicted"/>
<dbReference type="EMBL" id="PJKN01000003">
    <property type="protein sequence ID" value="PNC56280.1"/>
    <property type="molecule type" value="Genomic_DNA"/>
</dbReference>
<name>A0AAP8T9C3_9BACT</name>
<gene>
    <name evidence="1" type="ORF">CXU09_06575</name>
</gene>
<comment type="caution">
    <text evidence="1">The sequence shown here is derived from an EMBL/GenBank/DDBJ whole genome shotgun (WGS) entry which is preliminary data.</text>
</comment>
<organism evidence="1 2">
    <name type="scientific">Akkermansia muciniphila</name>
    <dbReference type="NCBI Taxonomy" id="239935"/>
    <lineage>
        <taxon>Bacteria</taxon>
        <taxon>Pseudomonadati</taxon>
        <taxon>Verrucomicrobiota</taxon>
        <taxon>Verrucomicrobiia</taxon>
        <taxon>Verrucomicrobiales</taxon>
        <taxon>Akkermansiaceae</taxon>
        <taxon>Akkermansia</taxon>
    </lineage>
</organism>
<reference evidence="1 2" key="1">
    <citation type="journal article" date="2017" name="BMC Genomics">
        <title>Genome sequencing of 39 Akkermansia muciniphila isolates reveals its population structure, genomic and functional diverisity, and global distribution in mammalian gut microbiotas.</title>
        <authorList>
            <person name="Guo X."/>
            <person name="Li S."/>
            <person name="Zhang J."/>
            <person name="Wu F."/>
            <person name="Li X."/>
            <person name="Wu D."/>
            <person name="Zhang M."/>
            <person name="Ou Z."/>
            <person name="Jie Z."/>
            <person name="Yan Q."/>
            <person name="Li P."/>
            <person name="Yi J."/>
            <person name="Peng Y."/>
        </authorList>
    </citation>
    <scope>NUCLEOTIDE SEQUENCE [LARGE SCALE GENOMIC DNA]</scope>
    <source>
        <strain evidence="1 2">GP43</strain>
    </source>
</reference>
<dbReference type="Proteomes" id="UP000235914">
    <property type="component" value="Unassembled WGS sequence"/>
</dbReference>
<evidence type="ECO:0000313" key="1">
    <source>
        <dbReference type="EMBL" id="PNC56280.1"/>
    </source>
</evidence>
<evidence type="ECO:0000313" key="2">
    <source>
        <dbReference type="Proteomes" id="UP000235914"/>
    </source>
</evidence>
<protein>
    <submittedName>
        <fullName evidence="1">Uncharacterized protein</fullName>
    </submittedName>
</protein>
<accession>A0AAP8T9C3</accession>
<dbReference type="AlphaFoldDB" id="A0AAP8T9C3"/>